<organism evidence="2">
    <name type="scientific">viral metagenome</name>
    <dbReference type="NCBI Taxonomy" id="1070528"/>
    <lineage>
        <taxon>unclassified sequences</taxon>
        <taxon>metagenomes</taxon>
        <taxon>organismal metagenomes</taxon>
    </lineage>
</organism>
<dbReference type="EMBL" id="MT141405">
    <property type="protein sequence ID" value="QJA60324.1"/>
    <property type="molecule type" value="Genomic_DNA"/>
</dbReference>
<accession>A0A6M3ISN9</accession>
<evidence type="ECO:0000256" key="1">
    <source>
        <dbReference type="SAM" id="MobiDB-lite"/>
    </source>
</evidence>
<sequence>MTEATMRPIDTVDINLVKQAVKELNSGMMKDTKIKVVAVKKEVLVQAFVDAVIKLDADGKEGELSDLVIGAYNHIFTEPVPEEEKKKKEEKEKPKGNAPVRQTLRCATFSELEAKLAEPKTPTNEMDALFLKGGTLQELVDKFKASHVDAKMFVTKSQLRGHIDYRKNKSFWVFKEEGEKGNEFIQLIGVKGE</sequence>
<feature type="region of interest" description="Disordered" evidence="1">
    <location>
        <begin position="80"/>
        <end position="99"/>
    </location>
</feature>
<feature type="compositionally biased region" description="Basic and acidic residues" evidence="1">
    <location>
        <begin position="82"/>
        <end position="95"/>
    </location>
</feature>
<name>A0A6M3ISN9_9ZZZZ</name>
<reference evidence="2" key="1">
    <citation type="submission" date="2020-03" db="EMBL/GenBank/DDBJ databases">
        <title>The deep terrestrial virosphere.</title>
        <authorList>
            <person name="Holmfeldt K."/>
            <person name="Nilsson E."/>
            <person name="Simone D."/>
            <person name="Lopez-Fernandez M."/>
            <person name="Wu X."/>
            <person name="de Brujin I."/>
            <person name="Lundin D."/>
            <person name="Andersson A."/>
            <person name="Bertilsson S."/>
            <person name="Dopson M."/>
        </authorList>
    </citation>
    <scope>NUCLEOTIDE SEQUENCE</scope>
    <source>
        <strain evidence="3">MM415A00428</strain>
        <strain evidence="2">MM415B01127</strain>
    </source>
</reference>
<protein>
    <submittedName>
        <fullName evidence="2">Uncharacterized protein</fullName>
    </submittedName>
</protein>
<proteinExistence type="predicted"/>
<dbReference type="AlphaFoldDB" id="A0A6M3ISN9"/>
<evidence type="ECO:0000313" key="3">
    <source>
        <dbReference type="EMBL" id="QJA82317.1"/>
    </source>
</evidence>
<evidence type="ECO:0000313" key="2">
    <source>
        <dbReference type="EMBL" id="QJA60324.1"/>
    </source>
</evidence>
<dbReference type="EMBL" id="MT142484">
    <property type="protein sequence ID" value="QJA82317.1"/>
    <property type="molecule type" value="Genomic_DNA"/>
</dbReference>
<gene>
    <name evidence="3" type="ORF">MM415A00428_0035</name>
    <name evidence="2" type="ORF">MM415B01127_0001</name>
</gene>